<keyword evidence="2" id="KW-1133">Transmembrane helix</keyword>
<feature type="transmembrane region" description="Helical" evidence="2">
    <location>
        <begin position="72"/>
        <end position="91"/>
    </location>
</feature>
<proteinExistence type="predicted"/>
<sequence>MSAVREVGEDRRAPARPVGPAELVLLACIPLGVVALLVGFAVTGALTAPLLVDPGVLVTRGLPIARVLADGSAALTIGLLTLATFALPGATESGGAELRGVLSFSQWTAVRWAARSAAVWVAASAAVLAFTAADVLGAPLGSDVFSSQFLFFATGLELGQQLLASSSVRPSSWPSACSRGGSPGSPSPRPSP</sequence>
<keyword evidence="4" id="KW-1185">Reference proteome</keyword>
<dbReference type="Proteomes" id="UP001321498">
    <property type="component" value="Chromosome"/>
</dbReference>
<feature type="transmembrane region" description="Helical" evidence="2">
    <location>
        <begin position="112"/>
        <end position="133"/>
    </location>
</feature>
<accession>A0ABN6XU22</accession>
<dbReference type="RefSeq" id="WP_286277314.1">
    <property type="nucleotide sequence ID" value="NZ_AP027731.1"/>
</dbReference>
<feature type="compositionally biased region" description="Low complexity" evidence="1">
    <location>
        <begin position="168"/>
        <end position="180"/>
    </location>
</feature>
<keyword evidence="2" id="KW-0472">Membrane</keyword>
<dbReference type="EMBL" id="AP027731">
    <property type="protein sequence ID" value="BDZ47402.1"/>
    <property type="molecule type" value="Genomic_DNA"/>
</dbReference>
<protein>
    <submittedName>
        <fullName evidence="3">Uncharacterized protein</fullName>
    </submittedName>
</protein>
<evidence type="ECO:0000313" key="3">
    <source>
        <dbReference type="EMBL" id="BDZ47402.1"/>
    </source>
</evidence>
<feature type="region of interest" description="Disordered" evidence="1">
    <location>
        <begin position="168"/>
        <end position="192"/>
    </location>
</feature>
<evidence type="ECO:0000313" key="4">
    <source>
        <dbReference type="Proteomes" id="UP001321498"/>
    </source>
</evidence>
<gene>
    <name evidence="3" type="ORF">GCM10025866_33110</name>
</gene>
<name>A0ABN6XU22_9MICO</name>
<organism evidence="3 4">
    <name type="scientific">Naasia aerilata</name>
    <dbReference type="NCBI Taxonomy" id="1162966"/>
    <lineage>
        <taxon>Bacteria</taxon>
        <taxon>Bacillati</taxon>
        <taxon>Actinomycetota</taxon>
        <taxon>Actinomycetes</taxon>
        <taxon>Micrococcales</taxon>
        <taxon>Microbacteriaceae</taxon>
        <taxon>Naasia</taxon>
    </lineage>
</organism>
<reference evidence="4" key="1">
    <citation type="journal article" date="2019" name="Int. J. Syst. Evol. Microbiol.">
        <title>The Global Catalogue of Microorganisms (GCM) 10K type strain sequencing project: providing services to taxonomists for standard genome sequencing and annotation.</title>
        <authorList>
            <consortium name="The Broad Institute Genomics Platform"/>
            <consortium name="The Broad Institute Genome Sequencing Center for Infectious Disease"/>
            <person name="Wu L."/>
            <person name="Ma J."/>
        </authorList>
    </citation>
    <scope>NUCLEOTIDE SEQUENCE [LARGE SCALE GENOMIC DNA]</scope>
    <source>
        <strain evidence="4">NBRC 108725</strain>
    </source>
</reference>
<keyword evidence="2" id="KW-0812">Transmembrane</keyword>
<evidence type="ECO:0000256" key="1">
    <source>
        <dbReference type="SAM" id="MobiDB-lite"/>
    </source>
</evidence>
<feature type="transmembrane region" description="Helical" evidence="2">
    <location>
        <begin position="21"/>
        <end position="52"/>
    </location>
</feature>
<evidence type="ECO:0000256" key="2">
    <source>
        <dbReference type="SAM" id="Phobius"/>
    </source>
</evidence>